<evidence type="ECO:0000313" key="3">
    <source>
        <dbReference type="Proteomes" id="UP001589627"/>
    </source>
</evidence>
<keyword evidence="1" id="KW-0812">Transmembrane</keyword>
<organism evidence="2 3">
    <name type="scientific">Actinoallomurus acaciae</name>
    <dbReference type="NCBI Taxonomy" id="502577"/>
    <lineage>
        <taxon>Bacteria</taxon>
        <taxon>Bacillati</taxon>
        <taxon>Actinomycetota</taxon>
        <taxon>Actinomycetes</taxon>
        <taxon>Streptosporangiales</taxon>
        <taxon>Thermomonosporaceae</taxon>
        <taxon>Actinoallomurus</taxon>
    </lineage>
</organism>
<dbReference type="EMBL" id="JBHLZP010000530">
    <property type="protein sequence ID" value="MFB9838527.1"/>
    <property type="molecule type" value="Genomic_DNA"/>
</dbReference>
<feature type="transmembrane region" description="Helical" evidence="1">
    <location>
        <begin position="69"/>
        <end position="94"/>
    </location>
</feature>
<accession>A0ABV5YTW2</accession>
<protein>
    <submittedName>
        <fullName evidence="2">DUF4190 domain-containing protein</fullName>
    </submittedName>
</protein>
<evidence type="ECO:0000313" key="2">
    <source>
        <dbReference type="EMBL" id="MFB9838527.1"/>
    </source>
</evidence>
<keyword evidence="1" id="KW-0472">Membrane</keyword>
<reference evidence="2 3" key="1">
    <citation type="submission" date="2024-09" db="EMBL/GenBank/DDBJ databases">
        <authorList>
            <person name="Sun Q."/>
            <person name="Mori K."/>
        </authorList>
    </citation>
    <scope>NUCLEOTIDE SEQUENCE [LARGE SCALE GENOMIC DNA]</scope>
    <source>
        <strain evidence="2 3">TBRC 0563</strain>
    </source>
</reference>
<proteinExistence type="predicted"/>
<dbReference type="RefSeq" id="WP_378211565.1">
    <property type="nucleotide sequence ID" value="NZ_JBHLZP010000530.1"/>
</dbReference>
<keyword evidence="1" id="KW-1133">Transmembrane helix</keyword>
<dbReference type="Proteomes" id="UP001589627">
    <property type="component" value="Unassembled WGS sequence"/>
</dbReference>
<gene>
    <name evidence="2" type="ORF">ACFFNX_40905</name>
</gene>
<comment type="caution">
    <text evidence="2">The sequence shown here is derived from an EMBL/GenBank/DDBJ whole genome shotgun (WGS) entry which is preliminary data.</text>
</comment>
<keyword evidence="3" id="KW-1185">Reference proteome</keyword>
<sequence>MTWQDPQGQPGWRDAYGQYGQYGQGQDPYGQQSYGQDPYGQNPYGQGAYDPYGYGPYGPAAVQRSGGSAIAALVVNIIEGFLCCGGLLWIPGVIMAAIAMSKKDSDPEASRKLTIAAWVCAAVDVLLCIALFIALYAIGEFSNNSSTSP</sequence>
<name>A0ABV5YTW2_9ACTN</name>
<evidence type="ECO:0000256" key="1">
    <source>
        <dbReference type="SAM" id="Phobius"/>
    </source>
</evidence>
<feature type="transmembrane region" description="Helical" evidence="1">
    <location>
        <begin position="115"/>
        <end position="139"/>
    </location>
</feature>